<evidence type="ECO:0000313" key="1">
    <source>
        <dbReference type="EMBL" id="KAH3802702.1"/>
    </source>
</evidence>
<comment type="caution">
    <text evidence="1">The sequence shown here is derived from an EMBL/GenBank/DDBJ whole genome shotgun (WGS) entry which is preliminary data.</text>
</comment>
<dbReference type="PROSITE" id="PS51257">
    <property type="entry name" value="PROKAR_LIPOPROTEIN"/>
    <property type="match status" value="1"/>
</dbReference>
<sequence>MSADRRSHSAVSTTSCMLVQSCSSQVLNKFSIKDSNSCNSIVPANQVNSLSISDLNKELKLTPLSIRFSKRKI</sequence>
<dbReference type="Proteomes" id="UP000828390">
    <property type="component" value="Unassembled WGS sequence"/>
</dbReference>
<keyword evidence="2" id="KW-1185">Reference proteome</keyword>
<protein>
    <submittedName>
        <fullName evidence="1">Uncharacterized protein</fullName>
    </submittedName>
</protein>
<dbReference type="EMBL" id="JAIWYP010000007">
    <property type="protein sequence ID" value="KAH3802702.1"/>
    <property type="molecule type" value="Genomic_DNA"/>
</dbReference>
<gene>
    <name evidence="1" type="ORF">DPMN_156382</name>
</gene>
<evidence type="ECO:0000313" key="2">
    <source>
        <dbReference type="Proteomes" id="UP000828390"/>
    </source>
</evidence>
<dbReference type="AlphaFoldDB" id="A0A9D4JCB2"/>
<accession>A0A9D4JCB2</accession>
<name>A0A9D4JCB2_DREPO</name>
<reference evidence="1" key="1">
    <citation type="journal article" date="2019" name="bioRxiv">
        <title>The Genome of the Zebra Mussel, Dreissena polymorpha: A Resource for Invasive Species Research.</title>
        <authorList>
            <person name="McCartney M.A."/>
            <person name="Auch B."/>
            <person name="Kono T."/>
            <person name="Mallez S."/>
            <person name="Zhang Y."/>
            <person name="Obille A."/>
            <person name="Becker A."/>
            <person name="Abrahante J.E."/>
            <person name="Garbe J."/>
            <person name="Badalamenti J.P."/>
            <person name="Herman A."/>
            <person name="Mangelson H."/>
            <person name="Liachko I."/>
            <person name="Sullivan S."/>
            <person name="Sone E.D."/>
            <person name="Koren S."/>
            <person name="Silverstein K.A.T."/>
            <person name="Beckman K.B."/>
            <person name="Gohl D.M."/>
        </authorList>
    </citation>
    <scope>NUCLEOTIDE SEQUENCE</scope>
    <source>
        <strain evidence="1">Duluth1</strain>
        <tissue evidence="1">Whole animal</tissue>
    </source>
</reference>
<reference evidence="1" key="2">
    <citation type="submission" date="2020-11" db="EMBL/GenBank/DDBJ databases">
        <authorList>
            <person name="McCartney M.A."/>
            <person name="Auch B."/>
            <person name="Kono T."/>
            <person name="Mallez S."/>
            <person name="Becker A."/>
            <person name="Gohl D.M."/>
            <person name="Silverstein K.A.T."/>
            <person name="Koren S."/>
            <person name="Bechman K.B."/>
            <person name="Herman A."/>
            <person name="Abrahante J.E."/>
            <person name="Garbe J."/>
        </authorList>
    </citation>
    <scope>NUCLEOTIDE SEQUENCE</scope>
    <source>
        <strain evidence="1">Duluth1</strain>
        <tissue evidence="1">Whole animal</tissue>
    </source>
</reference>
<proteinExistence type="predicted"/>
<organism evidence="1 2">
    <name type="scientific">Dreissena polymorpha</name>
    <name type="common">Zebra mussel</name>
    <name type="synonym">Mytilus polymorpha</name>
    <dbReference type="NCBI Taxonomy" id="45954"/>
    <lineage>
        <taxon>Eukaryota</taxon>
        <taxon>Metazoa</taxon>
        <taxon>Spiralia</taxon>
        <taxon>Lophotrochozoa</taxon>
        <taxon>Mollusca</taxon>
        <taxon>Bivalvia</taxon>
        <taxon>Autobranchia</taxon>
        <taxon>Heteroconchia</taxon>
        <taxon>Euheterodonta</taxon>
        <taxon>Imparidentia</taxon>
        <taxon>Neoheterodontei</taxon>
        <taxon>Myida</taxon>
        <taxon>Dreissenoidea</taxon>
        <taxon>Dreissenidae</taxon>
        <taxon>Dreissena</taxon>
    </lineage>
</organism>